<accession>A0A0S4KHM7</accession>
<evidence type="ECO:0000313" key="2">
    <source>
        <dbReference type="Proteomes" id="UP000051952"/>
    </source>
</evidence>
<sequence length="313" mass="34699">MTKKLINTTLFQPKLQHWKLDTRVLSDIAAALVTHILEGRDDPIALRRNLETKSIANVAVTDICSVWGMNLADAQTRYGHSRTLQLFTKAALEIVLVDHQRHCIPELGKQPPRPLLESATTDDHPVAPEVAEIAFGILQSLLLGVDARKMSFAQQEEMRLAAAAANAQAAAAAASKDERQDGLALSILPPLDTNLAFDQKFPLPYHQLRDGTVTIQPGDRVVNAMQLGGWSLCYIAPLLHDPQRNNLFHLSRLVRILRFEEDEVCRLLAKAIAVLICANVSAKNFFDTNLIKNILQVGIEVIRGRCADKDVMR</sequence>
<keyword evidence="2" id="KW-1185">Reference proteome</keyword>
<reference evidence="2" key="1">
    <citation type="submission" date="2015-09" db="EMBL/GenBank/DDBJ databases">
        <authorList>
            <consortium name="Pathogen Informatics"/>
        </authorList>
    </citation>
    <scope>NUCLEOTIDE SEQUENCE [LARGE SCALE GENOMIC DNA]</scope>
    <source>
        <strain evidence="2">Lake Konstanz</strain>
    </source>
</reference>
<feature type="non-terminal residue" evidence="1">
    <location>
        <position position="313"/>
    </location>
</feature>
<name>A0A0S4KHM7_BODSA</name>
<organism evidence="1 2">
    <name type="scientific">Bodo saltans</name>
    <name type="common">Flagellated protozoan</name>
    <dbReference type="NCBI Taxonomy" id="75058"/>
    <lineage>
        <taxon>Eukaryota</taxon>
        <taxon>Discoba</taxon>
        <taxon>Euglenozoa</taxon>
        <taxon>Kinetoplastea</taxon>
        <taxon>Metakinetoplastina</taxon>
        <taxon>Eubodonida</taxon>
        <taxon>Bodonidae</taxon>
        <taxon>Bodo</taxon>
    </lineage>
</organism>
<dbReference type="AlphaFoldDB" id="A0A0S4KHM7"/>
<gene>
    <name evidence="1" type="ORF">BSAL_62995</name>
</gene>
<dbReference type="VEuPathDB" id="TriTrypDB:BSAL_62995"/>
<dbReference type="Proteomes" id="UP000051952">
    <property type="component" value="Unassembled WGS sequence"/>
</dbReference>
<evidence type="ECO:0000313" key="1">
    <source>
        <dbReference type="EMBL" id="CUI13122.1"/>
    </source>
</evidence>
<dbReference type="EMBL" id="CYKH01000336">
    <property type="protein sequence ID" value="CUI13122.1"/>
    <property type="molecule type" value="Genomic_DNA"/>
</dbReference>
<proteinExistence type="predicted"/>
<protein>
    <submittedName>
        <fullName evidence="1">Uncharacterized protein</fullName>
    </submittedName>
</protein>